<evidence type="ECO:0000256" key="4">
    <source>
        <dbReference type="SAM" id="MobiDB-lite"/>
    </source>
</evidence>
<sequence>MKFDPRRPKWQQIAEVIEKRIIDGTYPADRLISETQLQGEFDVAKGTARKALAALRETGMITTTPSMGSFVAERPQPQPPAADEDADEG</sequence>
<dbReference type="Proteomes" id="UP001500879">
    <property type="component" value="Unassembled WGS sequence"/>
</dbReference>
<dbReference type="InterPro" id="IPR050679">
    <property type="entry name" value="Bact_HTH_transcr_reg"/>
</dbReference>
<dbReference type="InterPro" id="IPR036390">
    <property type="entry name" value="WH_DNA-bd_sf"/>
</dbReference>
<evidence type="ECO:0000256" key="3">
    <source>
        <dbReference type="ARBA" id="ARBA00023163"/>
    </source>
</evidence>
<evidence type="ECO:0000259" key="5">
    <source>
        <dbReference type="PROSITE" id="PS50949"/>
    </source>
</evidence>
<comment type="caution">
    <text evidence="6">The sequence shown here is derived from an EMBL/GenBank/DDBJ whole genome shotgun (WGS) entry which is preliminary data.</text>
</comment>
<dbReference type="SMART" id="SM00345">
    <property type="entry name" value="HTH_GNTR"/>
    <property type="match status" value="1"/>
</dbReference>
<dbReference type="SUPFAM" id="SSF46785">
    <property type="entry name" value="Winged helix' DNA-binding domain"/>
    <property type="match status" value="1"/>
</dbReference>
<reference evidence="7" key="1">
    <citation type="journal article" date="2019" name="Int. J. Syst. Evol. Microbiol.">
        <title>The Global Catalogue of Microorganisms (GCM) 10K type strain sequencing project: providing services to taxonomists for standard genome sequencing and annotation.</title>
        <authorList>
            <consortium name="The Broad Institute Genomics Platform"/>
            <consortium name="The Broad Institute Genome Sequencing Center for Infectious Disease"/>
            <person name="Wu L."/>
            <person name="Ma J."/>
        </authorList>
    </citation>
    <scope>NUCLEOTIDE SEQUENCE [LARGE SCALE GENOMIC DNA]</scope>
    <source>
        <strain evidence="7">JCM 4788</strain>
    </source>
</reference>
<dbReference type="RefSeq" id="WP_344023961.1">
    <property type="nucleotide sequence ID" value="NZ_BAAABX010000032.1"/>
</dbReference>
<evidence type="ECO:0000313" key="7">
    <source>
        <dbReference type="Proteomes" id="UP001500879"/>
    </source>
</evidence>
<keyword evidence="2" id="KW-0238">DNA-binding</keyword>
<feature type="domain" description="HTH gntR-type" evidence="5">
    <location>
        <begin position="7"/>
        <end position="74"/>
    </location>
</feature>
<dbReference type="PANTHER" id="PTHR44846:SF17">
    <property type="entry name" value="GNTR-FAMILY TRANSCRIPTIONAL REGULATOR"/>
    <property type="match status" value="1"/>
</dbReference>
<organism evidence="6 7">
    <name type="scientific">Streptomyces luteireticuli</name>
    <dbReference type="NCBI Taxonomy" id="173858"/>
    <lineage>
        <taxon>Bacteria</taxon>
        <taxon>Bacillati</taxon>
        <taxon>Actinomycetota</taxon>
        <taxon>Actinomycetes</taxon>
        <taxon>Kitasatosporales</taxon>
        <taxon>Streptomycetaceae</taxon>
        <taxon>Streptomyces</taxon>
    </lineage>
</organism>
<dbReference type="InterPro" id="IPR036388">
    <property type="entry name" value="WH-like_DNA-bd_sf"/>
</dbReference>
<name>A0ABP3ILF4_9ACTN</name>
<evidence type="ECO:0000256" key="2">
    <source>
        <dbReference type="ARBA" id="ARBA00023125"/>
    </source>
</evidence>
<gene>
    <name evidence="6" type="ORF">GCM10010357_28620</name>
</gene>
<dbReference type="InterPro" id="IPR000524">
    <property type="entry name" value="Tscrpt_reg_HTH_GntR"/>
</dbReference>
<dbReference type="EMBL" id="BAAABX010000032">
    <property type="protein sequence ID" value="GAA0405960.1"/>
    <property type="molecule type" value="Genomic_DNA"/>
</dbReference>
<evidence type="ECO:0000313" key="6">
    <source>
        <dbReference type="EMBL" id="GAA0405960.1"/>
    </source>
</evidence>
<keyword evidence="7" id="KW-1185">Reference proteome</keyword>
<protein>
    <submittedName>
        <fullName evidence="6">GntR family transcriptional regulator</fullName>
    </submittedName>
</protein>
<accession>A0ABP3ILF4</accession>
<feature type="region of interest" description="Disordered" evidence="4">
    <location>
        <begin position="64"/>
        <end position="89"/>
    </location>
</feature>
<dbReference type="Gene3D" id="1.10.10.10">
    <property type="entry name" value="Winged helix-like DNA-binding domain superfamily/Winged helix DNA-binding domain"/>
    <property type="match status" value="1"/>
</dbReference>
<proteinExistence type="predicted"/>
<dbReference type="PANTHER" id="PTHR44846">
    <property type="entry name" value="MANNOSYL-D-GLYCERATE TRANSPORT/METABOLISM SYSTEM REPRESSOR MNGR-RELATED"/>
    <property type="match status" value="1"/>
</dbReference>
<dbReference type="PROSITE" id="PS50949">
    <property type="entry name" value="HTH_GNTR"/>
    <property type="match status" value="1"/>
</dbReference>
<evidence type="ECO:0000256" key="1">
    <source>
        <dbReference type="ARBA" id="ARBA00023015"/>
    </source>
</evidence>
<keyword evidence="3" id="KW-0804">Transcription</keyword>
<dbReference type="CDD" id="cd07377">
    <property type="entry name" value="WHTH_GntR"/>
    <property type="match status" value="1"/>
</dbReference>
<keyword evidence="1" id="KW-0805">Transcription regulation</keyword>
<dbReference type="Pfam" id="PF00392">
    <property type="entry name" value="GntR"/>
    <property type="match status" value="1"/>
</dbReference>